<feature type="compositionally biased region" description="Basic and acidic residues" evidence="1">
    <location>
        <begin position="154"/>
        <end position="164"/>
    </location>
</feature>
<dbReference type="AlphaFoldDB" id="A0A9N8EZD9"/>
<evidence type="ECO:0000313" key="3">
    <source>
        <dbReference type="Proteomes" id="UP001153069"/>
    </source>
</evidence>
<keyword evidence="3" id="KW-1185">Reference proteome</keyword>
<evidence type="ECO:0000313" key="2">
    <source>
        <dbReference type="EMBL" id="CAB9530046.1"/>
    </source>
</evidence>
<accession>A0A9N8EZD9</accession>
<evidence type="ECO:0000256" key="1">
    <source>
        <dbReference type="SAM" id="MobiDB-lite"/>
    </source>
</evidence>
<gene>
    <name evidence="2" type="ORF">SEMRO_2722_G335540.1</name>
</gene>
<sequence>MVGDDLQCKDPTLVEELHHFFAEQEPLDMVPGDPSGSIHQLLDELQKRMSWDAKAMQTDEFLKAGAAVDKYTIVCSPAWCLYTRPSTTEAHSLDADVLADKLTEGKLKLPVAALGITHKPEVLKDRLASLKLKGKERHDTTSSGSPSAEGGDEPPAKPEVDKSTDSSVAPALPKPLVFPLPASDIQQKICEREAAGRGISGLFGPRASW</sequence>
<feature type="region of interest" description="Disordered" evidence="1">
    <location>
        <begin position="131"/>
        <end position="175"/>
    </location>
</feature>
<organism evidence="2 3">
    <name type="scientific">Seminavis robusta</name>
    <dbReference type="NCBI Taxonomy" id="568900"/>
    <lineage>
        <taxon>Eukaryota</taxon>
        <taxon>Sar</taxon>
        <taxon>Stramenopiles</taxon>
        <taxon>Ochrophyta</taxon>
        <taxon>Bacillariophyta</taxon>
        <taxon>Bacillariophyceae</taxon>
        <taxon>Bacillariophycidae</taxon>
        <taxon>Naviculales</taxon>
        <taxon>Naviculaceae</taxon>
        <taxon>Seminavis</taxon>
    </lineage>
</organism>
<comment type="caution">
    <text evidence="2">The sequence shown here is derived from an EMBL/GenBank/DDBJ whole genome shotgun (WGS) entry which is preliminary data.</text>
</comment>
<protein>
    <submittedName>
        <fullName evidence="2">Uncharacterized protein</fullName>
    </submittedName>
</protein>
<dbReference type="EMBL" id="CAICTM010002720">
    <property type="protein sequence ID" value="CAB9530046.1"/>
    <property type="molecule type" value="Genomic_DNA"/>
</dbReference>
<proteinExistence type="predicted"/>
<dbReference type="Proteomes" id="UP001153069">
    <property type="component" value="Unassembled WGS sequence"/>
</dbReference>
<name>A0A9N8EZD9_9STRA</name>
<reference evidence="2" key="1">
    <citation type="submission" date="2020-06" db="EMBL/GenBank/DDBJ databases">
        <authorList>
            <consortium name="Plant Systems Biology data submission"/>
        </authorList>
    </citation>
    <scope>NUCLEOTIDE SEQUENCE</scope>
    <source>
        <strain evidence="2">D6</strain>
    </source>
</reference>